<dbReference type="AlphaFoldDB" id="A0A2T3FRV3"/>
<evidence type="ECO:0000313" key="3">
    <source>
        <dbReference type="Proteomes" id="UP000241048"/>
    </source>
</evidence>
<dbReference type="RefSeq" id="WP_107000952.1">
    <property type="nucleotide sequence ID" value="NZ_JAQDZI010000002.1"/>
</dbReference>
<keyword evidence="3" id="KW-1185">Reference proteome</keyword>
<dbReference type="EMBL" id="PYLO01000002">
    <property type="protein sequence ID" value="PST38000.1"/>
    <property type="molecule type" value="Genomic_DNA"/>
</dbReference>
<proteinExistence type="predicted"/>
<evidence type="ECO:0000256" key="1">
    <source>
        <dbReference type="SAM" id="Coils"/>
    </source>
</evidence>
<comment type="caution">
    <text evidence="2">The sequence shown here is derived from an EMBL/GenBank/DDBJ whole genome shotgun (WGS) entry which is preliminary data.</text>
</comment>
<dbReference type="Proteomes" id="UP000241048">
    <property type="component" value="Unassembled WGS sequence"/>
</dbReference>
<reference evidence="2 3" key="1">
    <citation type="submission" date="2018-03" db="EMBL/GenBank/DDBJ databases">
        <title>Lachnoclostridium SNUG30386 gen.nov., sp.nov., isolated from human faeces.</title>
        <authorList>
            <person name="Seo B."/>
            <person name="Jeon K."/>
            <person name="Ko G."/>
        </authorList>
    </citation>
    <scope>NUCLEOTIDE SEQUENCE [LARGE SCALE GENOMIC DNA]</scope>
    <source>
        <strain evidence="2 3">SNUG30386</strain>
    </source>
</reference>
<evidence type="ECO:0000313" key="2">
    <source>
        <dbReference type="EMBL" id="PST38000.1"/>
    </source>
</evidence>
<name>A0A2T3FRV3_9CLOT</name>
<accession>A0A2T3FRV3</accession>
<organism evidence="2 3">
    <name type="scientific">Clostridium fessum</name>
    <dbReference type="NCBI Taxonomy" id="2126740"/>
    <lineage>
        <taxon>Bacteria</taxon>
        <taxon>Bacillati</taxon>
        <taxon>Bacillota</taxon>
        <taxon>Clostridia</taxon>
        <taxon>Eubacteriales</taxon>
        <taxon>Clostridiaceae</taxon>
        <taxon>Clostridium</taxon>
    </lineage>
</organism>
<protein>
    <submittedName>
        <fullName evidence="2">Uncharacterized protein</fullName>
    </submittedName>
</protein>
<keyword evidence="1" id="KW-0175">Coiled coil</keyword>
<feature type="coiled-coil region" evidence="1">
    <location>
        <begin position="23"/>
        <end position="50"/>
    </location>
</feature>
<sequence length="67" mass="7236">MSASEPESCLQIYGERQMAITIAASAAVSIEDANRDIMSAEEKNAAAKQTYSFLAPLRNEQPCEAGR</sequence>
<gene>
    <name evidence="2" type="ORF">C7U56_09190</name>
</gene>